<dbReference type="AlphaFoldDB" id="A0A5M8Q9F4"/>
<protein>
    <submittedName>
        <fullName evidence="1">Glycosyltransferase</fullName>
    </submittedName>
</protein>
<reference evidence="1 2" key="2">
    <citation type="submission" date="2019-09" db="EMBL/GenBank/DDBJ databases">
        <title>A bacterium isolated from glacier soil.</title>
        <authorList>
            <person name="Liu Q."/>
        </authorList>
    </citation>
    <scope>NUCLEOTIDE SEQUENCE [LARGE SCALE GENOMIC DNA]</scope>
    <source>
        <strain evidence="1 2">MDT1-10-3</strain>
    </source>
</reference>
<dbReference type="InterPro" id="IPR018641">
    <property type="entry name" value="Trfase_1_rSAM/seldom-assoc"/>
</dbReference>
<dbReference type="Pfam" id="PF09837">
    <property type="entry name" value="DUF2064"/>
    <property type="match status" value="1"/>
</dbReference>
<dbReference type="Gene3D" id="3.90.550.10">
    <property type="entry name" value="Spore Coat Polysaccharide Biosynthesis Protein SpsA, Chain A"/>
    <property type="match status" value="1"/>
</dbReference>
<organism evidence="1 2">
    <name type="scientific">Rufibacter glacialis</name>
    <dbReference type="NCBI Taxonomy" id="1259555"/>
    <lineage>
        <taxon>Bacteria</taxon>
        <taxon>Pseudomonadati</taxon>
        <taxon>Bacteroidota</taxon>
        <taxon>Cytophagia</taxon>
        <taxon>Cytophagales</taxon>
        <taxon>Hymenobacteraceae</taxon>
        <taxon>Rufibacter</taxon>
    </lineage>
</organism>
<gene>
    <name evidence="1" type="ORF">FOE74_15795</name>
</gene>
<dbReference type="EMBL" id="VKKZ01000022">
    <property type="protein sequence ID" value="KAA6432549.1"/>
    <property type="molecule type" value="Genomic_DNA"/>
</dbReference>
<keyword evidence="1" id="KW-0808">Transferase</keyword>
<dbReference type="GO" id="GO:0016740">
    <property type="term" value="F:transferase activity"/>
    <property type="evidence" value="ECO:0007669"/>
    <property type="project" value="UniProtKB-KW"/>
</dbReference>
<dbReference type="Proteomes" id="UP000323866">
    <property type="component" value="Unassembled WGS sequence"/>
</dbReference>
<name>A0A5M8Q9F4_9BACT</name>
<proteinExistence type="predicted"/>
<dbReference type="InterPro" id="IPR029044">
    <property type="entry name" value="Nucleotide-diphossugar_trans"/>
</dbReference>
<dbReference type="OrthoDB" id="9798250at2"/>
<dbReference type="SUPFAM" id="SSF53448">
    <property type="entry name" value="Nucleotide-diphospho-sugar transferases"/>
    <property type="match status" value="1"/>
</dbReference>
<evidence type="ECO:0000313" key="2">
    <source>
        <dbReference type="Proteomes" id="UP000323866"/>
    </source>
</evidence>
<dbReference type="PANTHER" id="PTHR36529:SF1">
    <property type="entry name" value="GLYCOSYLTRANSFERASE"/>
    <property type="match status" value="1"/>
</dbReference>
<sequence length="231" mass="25505">MCTDQPKKCMPIPGYGVFGLKKDRKFMSKPLLLIFVRAPKLGKVKSRLAQTIGPENALQVYQELLQTTRAAATPIQATKWVCYADEIMEQDLWAEADFEKHLQPSLPDLGHRMHTLFAKGLVEGYSPVVIIGSDCPGLTAAHLEEAFQKLTQTDLVLGPAKDGGYYLLGLNYLVPDLFANIPWSTENVLTSTVAVAEELELVVSYLPVLADVDEEADLAAWPHLQALVKVQ</sequence>
<reference evidence="1 2" key="1">
    <citation type="submission" date="2019-07" db="EMBL/GenBank/DDBJ databases">
        <authorList>
            <person name="Qu J.-H."/>
        </authorList>
    </citation>
    <scope>NUCLEOTIDE SEQUENCE [LARGE SCALE GENOMIC DNA]</scope>
    <source>
        <strain evidence="1 2">MDT1-10-3</strain>
    </source>
</reference>
<accession>A0A5M8Q9F4</accession>
<dbReference type="PANTHER" id="PTHR36529">
    <property type="entry name" value="SLL1095 PROTEIN"/>
    <property type="match status" value="1"/>
</dbReference>
<evidence type="ECO:0000313" key="1">
    <source>
        <dbReference type="EMBL" id="KAA6432549.1"/>
    </source>
</evidence>
<dbReference type="NCBIfam" id="TIGR04282">
    <property type="entry name" value="glyco_like_cofC"/>
    <property type="match status" value="1"/>
</dbReference>
<comment type="caution">
    <text evidence="1">The sequence shown here is derived from an EMBL/GenBank/DDBJ whole genome shotgun (WGS) entry which is preliminary data.</text>
</comment>